<dbReference type="RefSeq" id="XP_056040055.1">
    <property type="nucleotide sequence ID" value="XM_056190136.1"/>
</dbReference>
<dbReference type="AlphaFoldDB" id="A0AAD7QJZ3"/>
<evidence type="ECO:0000313" key="2">
    <source>
        <dbReference type="Proteomes" id="UP001217417"/>
    </source>
</evidence>
<sequence>MQSSLYVSKVLAKILLAASVVGALFLTLQLSRRLPTSEIEEPAEHSADTTYGNKFISLENSYECINPYAQPGFIWMETRTTVDNTTWVPFYSVPVDKIVNDTRYFPNNFPPNDLLKNAPTQWFQLLHHYRNAADTVSTEKEPGRNWNLLLVIGDSVDETLVSHLCNSNASLEYGPTNDSNETSIVTCNIKEWNLTITHWQLGCVGNHCRARETIESIDQKWDRYFVPTSGSVVGQNGASPDLVIFQLGLWGEQFFVNQYRKYIHGKKIDYSRTLNVRELVVYVRLLRRIISKLRDMYGHHIPILYRTVALKNTKEQGVVALNLDRVARYACRELDVEIMDFGWLVRGYYSFYSDDVNIDKSPLRTLWVNMVLWYLFRTQGGVEVRGDLVRMADMDLTTADAWNMCHDTFMKDLKI</sequence>
<evidence type="ECO:0000313" key="1">
    <source>
        <dbReference type="EMBL" id="KAJ8096605.1"/>
    </source>
</evidence>
<dbReference type="EMBL" id="JARPMG010000013">
    <property type="protein sequence ID" value="KAJ8096605.1"/>
    <property type="molecule type" value="Genomic_DNA"/>
</dbReference>
<reference evidence="1" key="1">
    <citation type="submission" date="2023-03" db="EMBL/GenBank/DDBJ databases">
        <title>Near-Complete genome sequence of Lipomyces tetrasporous NRRL Y-64009, an oleaginous yeast capable of growing on lignocellulosic hydrolysates.</title>
        <authorList>
            <consortium name="Lawrence Berkeley National Laboratory"/>
            <person name="Jagtap S.S."/>
            <person name="Liu J.-J."/>
            <person name="Walukiewicz H.E."/>
            <person name="Pangilinan J."/>
            <person name="Lipzen A."/>
            <person name="Ahrendt S."/>
            <person name="Koriabine M."/>
            <person name="Cobaugh K."/>
            <person name="Salamov A."/>
            <person name="Yoshinaga Y."/>
            <person name="Ng V."/>
            <person name="Daum C."/>
            <person name="Grigoriev I.V."/>
            <person name="Slininger P.J."/>
            <person name="Dien B.S."/>
            <person name="Jin Y.-S."/>
            <person name="Rao C.V."/>
        </authorList>
    </citation>
    <scope>NUCLEOTIDE SEQUENCE</scope>
    <source>
        <strain evidence="1">NRRL Y-64009</strain>
    </source>
</reference>
<accession>A0AAD7QJZ3</accession>
<keyword evidence="2" id="KW-1185">Reference proteome</keyword>
<organism evidence="1 2">
    <name type="scientific">Lipomyces tetrasporus</name>
    <dbReference type="NCBI Taxonomy" id="54092"/>
    <lineage>
        <taxon>Eukaryota</taxon>
        <taxon>Fungi</taxon>
        <taxon>Dikarya</taxon>
        <taxon>Ascomycota</taxon>
        <taxon>Saccharomycotina</taxon>
        <taxon>Lipomycetes</taxon>
        <taxon>Lipomycetales</taxon>
        <taxon>Lipomycetaceae</taxon>
        <taxon>Lipomyces</taxon>
    </lineage>
</organism>
<gene>
    <name evidence="1" type="ORF">POJ06DRAFT_283835</name>
</gene>
<protein>
    <submittedName>
        <fullName evidence="1">Uncharacterized protein</fullName>
    </submittedName>
</protein>
<dbReference type="GeneID" id="80885302"/>
<proteinExistence type="predicted"/>
<dbReference type="Proteomes" id="UP001217417">
    <property type="component" value="Unassembled WGS sequence"/>
</dbReference>
<name>A0AAD7QJZ3_9ASCO</name>
<comment type="caution">
    <text evidence="1">The sequence shown here is derived from an EMBL/GenBank/DDBJ whole genome shotgun (WGS) entry which is preliminary data.</text>
</comment>